<dbReference type="CDD" id="cd11386">
    <property type="entry name" value="MCP_signal"/>
    <property type="match status" value="1"/>
</dbReference>
<dbReference type="EMBL" id="RBRY01000065">
    <property type="protein sequence ID" value="RMR58730.1"/>
    <property type="molecule type" value="Genomic_DNA"/>
</dbReference>
<feature type="transmembrane region" description="Helical" evidence="11">
    <location>
        <begin position="20"/>
        <end position="39"/>
    </location>
</feature>
<evidence type="ECO:0000256" key="11">
    <source>
        <dbReference type="SAM" id="Phobius"/>
    </source>
</evidence>
<evidence type="ECO:0000256" key="6">
    <source>
        <dbReference type="ARBA" id="ARBA00022989"/>
    </source>
</evidence>
<dbReference type="Gene3D" id="1.10.287.950">
    <property type="entry name" value="Methyl-accepting chemotaxis protein"/>
    <property type="match status" value="1"/>
</dbReference>
<evidence type="ECO:0000256" key="8">
    <source>
        <dbReference type="ARBA" id="ARBA00023224"/>
    </source>
</evidence>
<sequence length="547" mass="59179">MSKEDPKMKTRNIRLNTRAFLSFGIICLLLIGLGTTVIYKMDSLHDSVSKFQTDLLPSVRQAGKIESAGLLYRLDARRFVMDEERQGSASIDKLKGLKNALIQITDSYAPMVSSETEEQAYRQVKTNVQAYTAKIDELMELSKTKTNNELFIFIRDTSSPQAKALQSSIEALIEVNVKGAEKSSDTANKAYENGLTVTIAFIVIAVILTVLVATVFTRSVARPVKALLETTKRIAEGDLRTHVEITGADELTELQSATATMLASLKSTIQHISDSSGLLASAAEEMSSITQESTHGIQRQSMETEQAATAVNEMTAAIEEVARNAVSASESTQASERSAKTGQECVSKTINALEKLSSTVDRTSTEVEGLANQAQNITKVLDVIRAIAEQTNLLALNAAIEAARAGEQGRGFAVVADEVRALAHRTQSSTQEIEQMIQSIQKDSTLAVQSMKQSSEEADATLLIAQESGTAIKEITTAISQINERNLLIATASEEQAHVARSVDQNLVSIRDLSVQSSSAADQTSTASQELSRLAVDLNRLVSRFSV</sequence>
<evidence type="ECO:0000256" key="3">
    <source>
        <dbReference type="ARBA" id="ARBA00022481"/>
    </source>
</evidence>
<dbReference type="GO" id="GO:0005886">
    <property type="term" value="C:plasma membrane"/>
    <property type="evidence" value="ECO:0007669"/>
    <property type="project" value="UniProtKB-SubCell"/>
</dbReference>
<proteinExistence type="inferred from homology"/>
<dbReference type="GO" id="GO:0007165">
    <property type="term" value="P:signal transduction"/>
    <property type="evidence" value="ECO:0007669"/>
    <property type="project" value="UniProtKB-KW"/>
</dbReference>
<protein>
    <submittedName>
        <fullName evidence="14">Methyl-accepting chemotaxis protein</fullName>
    </submittedName>
</protein>
<evidence type="ECO:0000256" key="5">
    <source>
        <dbReference type="ARBA" id="ARBA00022692"/>
    </source>
</evidence>
<evidence type="ECO:0000256" key="10">
    <source>
        <dbReference type="PROSITE-ProRule" id="PRU00284"/>
    </source>
</evidence>
<dbReference type="InterPro" id="IPR004090">
    <property type="entry name" value="Chemotax_Me-accpt_rcpt"/>
</dbReference>
<keyword evidence="5 11" id="KW-0812">Transmembrane</keyword>
<reference evidence="14 15" key="1">
    <citation type="submission" date="2018-08" db="EMBL/GenBank/DDBJ databases">
        <title>Recombination of ecologically and evolutionarily significant loci maintains genetic cohesion in the Pseudomonas syringae species complex.</title>
        <authorList>
            <person name="Dillon M."/>
            <person name="Thakur S."/>
            <person name="Almeida R.N.D."/>
            <person name="Weir B.S."/>
            <person name="Guttman D.S."/>
        </authorList>
    </citation>
    <scope>NUCLEOTIDE SEQUENCE [LARGE SCALE GENOMIC DNA]</scope>
    <source>
        <strain evidence="14 15">ICMP 6917</strain>
    </source>
</reference>
<comment type="subcellular location">
    <subcellularLocation>
        <location evidence="1">Cell membrane</location>
        <topology evidence="1">Multi-pass membrane protein</topology>
    </subcellularLocation>
</comment>
<dbReference type="InterPro" id="IPR003660">
    <property type="entry name" value="HAMP_dom"/>
</dbReference>
<dbReference type="AlphaFoldDB" id="A0A3M4W3Z6"/>
<dbReference type="InterPro" id="IPR024478">
    <property type="entry name" value="HlyB_4HB_MCP"/>
</dbReference>
<evidence type="ECO:0000256" key="2">
    <source>
        <dbReference type="ARBA" id="ARBA00022475"/>
    </source>
</evidence>
<dbReference type="PROSITE" id="PS50111">
    <property type="entry name" value="CHEMOTAXIS_TRANSDUC_2"/>
    <property type="match status" value="1"/>
</dbReference>
<dbReference type="FunFam" id="1.10.287.950:FF:000001">
    <property type="entry name" value="Methyl-accepting chemotaxis sensory transducer"/>
    <property type="match status" value="1"/>
</dbReference>
<keyword evidence="3" id="KW-0488">Methylation</keyword>
<dbReference type="GO" id="GO:0004888">
    <property type="term" value="F:transmembrane signaling receptor activity"/>
    <property type="evidence" value="ECO:0007669"/>
    <property type="project" value="InterPro"/>
</dbReference>
<dbReference type="PANTHER" id="PTHR32089">
    <property type="entry name" value="METHYL-ACCEPTING CHEMOTAXIS PROTEIN MCPB"/>
    <property type="match status" value="1"/>
</dbReference>
<dbReference type="SMART" id="SM00283">
    <property type="entry name" value="MA"/>
    <property type="match status" value="1"/>
</dbReference>
<comment type="similarity">
    <text evidence="9">Belongs to the methyl-accepting chemotaxis (MCP) protein family.</text>
</comment>
<dbReference type="GO" id="GO:0006935">
    <property type="term" value="P:chemotaxis"/>
    <property type="evidence" value="ECO:0007669"/>
    <property type="project" value="UniProtKB-KW"/>
</dbReference>
<dbReference type="PANTHER" id="PTHR32089:SF120">
    <property type="entry name" value="METHYL-ACCEPTING CHEMOTAXIS PROTEIN TLPQ"/>
    <property type="match status" value="1"/>
</dbReference>
<dbReference type="CDD" id="cd06225">
    <property type="entry name" value="HAMP"/>
    <property type="match status" value="1"/>
</dbReference>
<evidence type="ECO:0000256" key="9">
    <source>
        <dbReference type="ARBA" id="ARBA00029447"/>
    </source>
</evidence>
<evidence type="ECO:0000256" key="1">
    <source>
        <dbReference type="ARBA" id="ARBA00004651"/>
    </source>
</evidence>
<feature type="domain" description="HAMP" evidence="13">
    <location>
        <begin position="218"/>
        <end position="270"/>
    </location>
</feature>
<keyword evidence="2" id="KW-1003">Cell membrane</keyword>
<organism evidence="14 15">
    <name type="scientific">Pseudomonas cichorii</name>
    <dbReference type="NCBI Taxonomy" id="36746"/>
    <lineage>
        <taxon>Bacteria</taxon>
        <taxon>Pseudomonadati</taxon>
        <taxon>Pseudomonadota</taxon>
        <taxon>Gammaproteobacteria</taxon>
        <taxon>Pseudomonadales</taxon>
        <taxon>Pseudomonadaceae</taxon>
        <taxon>Pseudomonas</taxon>
    </lineage>
</organism>
<keyword evidence="6 11" id="KW-1133">Transmembrane helix</keyword>
<dbReference type="SMART" id="SM00304">
    <property type="entry name" value="HAMP"/>
    <property type="match status" value="1"/>
</dbReference>
<keyword evidence="7 11" id="KW-0472">Membrane</keyword>
<evidence type="ECO:0000256" key="7">
    <source>
        <dbReference type="ARBA" id="ARBA00023136"/>
    </source>
</evidence>
<accession>A0A3M4W3Z6</accession>
<dbReference type="Pfam" id="PF00015">
    <property type="entry name" value="MCPsignal"/>
    <property type="match status" value="1"/>
</dbReference>
<comment type="caution">
    <text evidence="14">The sequence shown here is derived from an EMBL/GenBank/DDBJ whole genome shotgun (WGS) entry which is preliminary data.</text>
</comment>
<keyword evidence="4" id="KW-0145">Chemotaxis</keyword>
<dbReference type="Pfam" id="PF12729">
    <property type="entry name" value="4HB_MCP_1"/>
    <property type="match status" value="1"/>
</dbReference>
<dbReference type="Pfam" id="PF00672">
    <property type="entry name" value="HAMP"/>
    <property type="match status" value="1"/>
</dbReference>
<keyword evidence="8 10" id="KW-0807">Transducer</keyword>
<feature type="transmembrane region" description="Helical" evidence="11">
    <location>
        <begin position="195"/>
        <end position="216"/>
    </location>
</feature>
<dbReference type="InterPro" id="IPR004089">
    <property type="entry name" value="MCPsignal_dom"/>
</dbReference>
<dbReference type="SUPFAM" id="SSF58104">
    <property type="entry name" value="Methyl-accepting chemotaxis protein (MCP) signaling domain"/>
    <property type="match status" value="1"/>
</dbReference>
<dbReference type="PROSITE" id="PS50885">
    <property type="entry name" value="HAMP"/>
    <property type="match status" value="1"/>
</dbReference>
<feature type="domain" description="Methyl-accepting transducer" evidence="12">
    <location>
        <begin position="275"/>
        <end position="511"/>
    </location>
</feature>
<evidence type="ECO:0000313" key="15">
    <source>
        <dbReference type="Proteomes" id="UP000278332"/>
    </source>
</evidence>
<evidence type="ECO:0000313" key="14">
    <source>
        <dbReference type="EMBL" id="RMR58730.1"/>
    </source>
</evidence>
<evidence type="ECO:0000259" key="12">
    <source>
        <dbReference type="PROSITE" id="PS50111"/>
    </source>
</evidence>
<gene>
    <name evidence="14" type="ORF">ALP84_01217</name>
</gene>
<evidence type="ECO:0000256" key="4">
    <source>
        <dbReference type="ARBA" id="ARBA00022500"/>
    </source>
</evidence>
<name>A0A3M4W3Z6_PSECI</name>
<dbReference type="Proteomes" id="UP000278332">
    <property type="component" value="Unassembled WGS sequence"/>
</dbReference>
<dbReference type="PRINTS" id="PR00260">
    <property type="entry name" value="CHEMTRNSDUCR"/>
</dbReference>
<evidence type="ECO:0000259" key="13">
    <source>
        <dbReference type="PROSITE" id="PS50885"/>
    </source>
</evidence>